<accession>A0A2P2QYK9</accession>
<protein>
    <submittedName>
        <fullName evidence="1">Uncharacterized protein</fullName>
    </submittedName>
</protein>
<organism evidence="1">
    <name type="scientific">Rhizophora mucronata</name>
    <name type="common">Asiatic mangrove</name>
    <dbReference type="NCBI Taxonomy" id="61149"/>
    <lineage>
        <taxon>Eukaryota</taxon>
        <taxon>Viridiplantae</taxon>
        <taxon>Streptophyta</taxon>
        <taxon>Embryophyta</taxon>
        <taxon>Tracheophyta</taxon>
        <taxon>Spermatophyta</taxon>
        <taxon>Magnoliopsida</taxon>
        <taxon>eudicotyledons</taxon>
        <taxon>Gunneridae</taxon>
        <taxon>Pentapetalae</taxon>
        <taxon>rosids</taxon>
        <taxon>fabids</taxon>
        <taxon>Malpighiales</taxon>
        <taxon>Rhizophoraceae</taxon>
        <taxon>Rhizophora</taxon>
    </lineage>
</organism>
<sequence>MVHCMNLRRRAFMTLGLQIRKCKLIIYLNTDQFQDSKLVVEINGALLYTRA</sequence>
<dbReference type="AlphaFoldDB" id="A0A2P2QYK9"/>
<proteinExistence type="predicted"/>
<evidence type="ECO:0000313" key="1">
    <source>
        <dbReference type="EMBL" id="MBX72045.1"/>
    </source>
</evidence>
<reference evidence="1" key="1">
    <citation type="submission" date="2018-02" db="EMBL/GenBank/DDBJ databases">
        <title>Rhizophora mucronata_Transcriptome.</title>
        <authorList>
            <person name="Meera S.P."/>
            <person name="Sreeshan A."/>
            <person name="Augustine A."/>
        </authorList>
    </citation>
    <scope>NUCLEOTIDE SEQUENCE</scope>
    <source>
        <tissue evidence="1">Leaf</tissue>
    </source>
</reference>
<dbReference type="EMBL" id="GGEC01091561">
    <property type="protein sequence ID" value="MBX72045.1"/>
    <property type="molecule type" value="Transcribed_RNA"/>
</dbReference>
<name>A0A2P2QYK9_RHIMU</name>